<name>A0A382GA88_9ZZZZ</name>
<dbReference type="EMBL" id="UINC01054250">
    <property type="protein sequence ID" value="SVB71725.1"/>
    <property type="molecule type" value="Genomic_DNA"/>
</dbReference>
<sequence>MSWSMKASGVAAATLFAVAAMLLTLFAASPLGAQESTGPTGWEPTGLPALNYDSDEGFGYGVLFELYNYGDGGYSPYRFTIQPTVFLTTGGRREFTLFFDAPHLLPGGWWIDALLRSEREFAIPYYGLGNSSLYDPLLEDTEGQYYYRFGGTQRQAAVNFQRGLGDTPLRVLAGAGATRTKVDPLPKDATTTLLDEVIRNAVVPGSIPETIPGGWSNHIRTGLVWDTRDRETGPHRGIWSEALVQFVPEFLGSESGYIRWTLIDRRFVPLGDRLTFANRFIVQDVEGDAPFYDLSTIQTSFKQREGLGGSRTLRGIPRNRYVGKGLFLWNAELRWHATDFTVVGRPFHMILSGFVDTGRVWEDGLVLGEFFSDLHTSVGGGMRVGFGENFIAGIDVGHSSESTAAIYINTGYIF</sequence>
<organism evidence="4">
    <name type="scientific">marine metagenome</name>
    <dbReference type="NCBI Taxonomy" id="408172"/>
    <lineage>
        <taxon>unclassified sequences</taxon>
        <taxon>metagenomes</taxon>
        <taxon>ecological metagenomes</taxon>
    </lineage>
</organism>
<dbReference type="Pfam" id="PF01103">
    <property type="entry name" value="Omp85"/>
    <property type="match status" value="1"/>
</dbReference>
<reference evidence="4" key="1">
    <citation type="submission" date="2018-05" db="EMBL/GenBank/DDBJ databases">
        <authorList>
            <person name="Lanie J.A."/>
            <person name="Ng W.-L."/>
            <person name="Kazmierczak K.M."/>
            <person name="Andrzejewski T.M."/>
            <person name="Davidsen T.M."/>
            <person name="Wayne K.J."/>
            <person name="Tettelin H."/>
            <person name="Glass J.I."/>
            <person name="Rusch D."/>
            <person name="Podicherti R."/>
            <person name="Tsui H.-C.T."/>
            <person name="Winkler M.E."/>
        </authorList>
    </citation>
    <scope>NUCLEOTIDE SEQUENCE</scope>
</reference>
<feature type="domain" description="Bacterial surface antigen (D15)" evidence="3">
    <location>
        <begin position="215"/>
        <end position="384"/>
    </location>
</feature>
<evidence type="ECO:0000256" key="2">
    <source>
        <dbReference type="ARBA" id="ARBA00023136"/>
    </source>
</evidence>
<dbReference type="NCBIfam" id="NF047779">
    <property type="entry name" value="Omp85_fam"/>
    <property type="match status" value="1"/>
</dbReference>
<accession>A0A382GA88</accession>
<protein>
    <recommendedName>
        <fullName evidence="3">Bacterial surface antigen (D15) domain-containing protein</fullName>
    </recommendedName>
</protein>
<gene>
    <name evidence="4" type="ORF">METZ01_LOCUS224579</name>
</gene>
<comment type="subcellular location">
    <subcellularLocation>
        <location evidence="1">Membrane</location>
    </subcellularLocation>
</comment>
<dbReference type="GO" id="GO:0019867">
    <property type="term" value="C:outer membrane"/>
    <property type="evidence" value="ECO:0007669"/>
    <property type="project" value="InterPro"/>
</dbReference>
<dbReference type="AlphaFoldDB" id="A0A382GA88"/>
<evidence type="ECO:0000259" key="3">
    <source>
        <dbReference type="Pfam" id="PF01103"/>
    </source>
</evidence>
<dbReference type="InterPro" id="IPR000184">
    <property type="entry name" value="Bac_surfAg_D15"/>
</dbReference>
<proteinExistence type="predicted"/>
<evidence type="ECO:0000313" key="4">
    <source>
        <dbReference type="EMBL" id="SVB71725.1"/>
    </source>
</evidence>
<dbReference type="Gene3D" id="2.40.160.50">
    <property type="entry name" value="membrane protein fhac: a member of the omp85/tpsb transporter family"/>
    <property type="match status" value="1"/>
</dbReference>
<evidence type="ECO:0000256" key="1">
    <source>
        <dbReference type="ARBA" id="ARBA00004370"/>
    </source>
</evidence>
<keyword evidence="2" id="KW-0472">Membrane</keyword>